<sequence>MKRIGKGPFRGPTAGNLHQTLDIGAGELANYARQQAIRFPNRKYAAVDPLARVAEFGNLRVFRKPALEAMDDALKEGLKFRHINLFMPEMKLKKPKYFREILKRAKKVMLPNGKIFIGSDILPHLKVWASLIELQ</sequence>
<organism evidence="1 2">
    <name type="scientific">Candidatus Iainarchaeum sp</name>
    <dbReference type="NCBI Taxonomy" id="3101447"/>
    <lineage>
        <taxon>Archaea</taxon>
        <taxon>Candidatus Iainarchaeota</taxon>
        <taxon>Candidatus Iainarchaeia</taxon>
        <taxon>Candidatus Iainarchaeales</taxon>
        <taxon>Candidatus Iainarchaeaceae</taxon>
        <taxon>Candidatus Iainarchaeum</taxon>
    </lineage>
</organism>
<comment type="caution">
    <text evidence="1">The sequence shown here is derived from an EMBL/GenBank/DDBJ whole genome shotgun (WGS) entry which is preliminary data.</text>
</comment>
<dbReference type="SUPFAM" id="SSF53335">
    <property type="entry name" value="S-adenosyl-L-methionine-dependent methyltransferases"/>
    <property type="match status" value="1"/>
</dbReference>
<dbReference type="InterPro" id="IPR029063">
    <property type="entry name" value="SAM-dependent_MTases_sf"/>
</dbReference>
<reference evidence="1" key="2">
    <citation type="submission" date="2021-05" db="EMBL/GenBank/DDBJ databases">
        <title>Protein family content uncovers lineage relationships and bacterial pathway maintenance mechanisms in DPANN archaea.</title>
        <authorList>
            <person name="Castelle C.J."/>
            <person name="Meheust R."/>
            <person name="Jaffe A.L."/>
            <person name="Seitz K."/>
            <person name="Gong X."/>
            <person name="Baker B.J."/>
            <person name="Banfield J.F."/>
        </authorList>
    </citation>
    <scope>NUCLEOTIDE SEQUENCE</scope>
    <source>
        <strain evidence="1">RIFCSPHIGHO2_01_FULL_AR10_44_11</strain>
    </source>
</reference>
<reference evidence="1" key="1">
    <citation type="submission" date="2021-03" db="EMBL/GenBank/DDBJ databases">
        <authorList>
            <person name="Jaffe A."/>
        </authorList>
    </citation>
    <scope>NUCLEOTIDE SEQUENCE</scope>
    <source>
        <strain evidence="1">RIFCSPHIGHO2_01_FULL_AR10_44_11</strain>
    </source>
</reference>
<dbReference type="Proteomes" id="UP000677687">
    <property type="component" value="Unassembled WGS sequence"/>
</dbReference>
<dbReference type="EMBL" id="JAGVWD010000042">
    <property type="protein sequence ID" value="MBS3057550.1"/>
    <property type="molecule type" value="Genomic_DNA"/>
</dbReference>
<dbReference type="AlphaFoldDB" id="A0A8T4KXR0"/>
<evidence type="ECO:0000313" key="1">
    <source>
        <dbReference type="EMBL" id="MBS3057550.1"/>
    </source>
</evidence>
<accession>A0A8T4KXR0</accession>
<name>A0A8T4KXR0_9ARCH</name>
<proteinExistence type="predicted"/>
<gene>
    <name evidence="1" type="ORF">J4415_02875</name>
</gene>
<evidence type="ECO:0000313" key="2">
    <source>
        <dbReference type="Proteomes" id="UP000677687"/>
    </source>
</evidence>
<protein>
    <submittedName>
        <fullName evidence="1">Uncharacterized protein</fullName>
    </submittedName>
</protein>